<dbReference type="InterPro" id="IPR029069">
    <property type="entry name" value="HotDog_dom_sf"/>
</dbReference>
<evidence type="ECO:0000256" key="3">
    <source>
        <dbReference type="SAM" id="MobiDB-lite"/>
    </source>
</evidence>
<proteinExistence type="inferred from homology"/>
<dbReference type="EMBL" id="BMEX01000001">
    <property type="protein sequence ID" value="GGA34023.1"/>
    <property type="molecule type" value="Genomic_DNA"/>
</dbReference>
<feature type="region of interest" description="Disordered" evidence="3">
    <location>
        <begin position="1"/>
        <end position="24"/>
    </location>
</feature>
<sequence>MRDEERDSDSDGQGMIPMQKNEPKPHTVMEALGIETEELTPERVVLKMPVDGRHHQPFGILHGGVSVVLAETAASLGAWMNCDREKETTVGLEINANHIRPKREGIVTAVAEPLHKGRTTMVWEIRIRDEEERLICVSRCTMAVVPLKKEKGMVEERFREGNK</sequence>
<dbReference type="CDD" id="cd03443">
    <property type="entry name" value="PaaI_thioesterase"/>
    <property type="match status" value="1"/>
</dbReference>
<keyword evidence="6" id="KW-1185">Reference proteome</keyword>
<dbReference type="SUPFAM" id="SSF54637">
    <property type="entry name" value="Thioesterase/thiol ester dehydrase-isomerase"/>
    <property type="match status" value="1"/>
</dbReference>
<accession>A0ABQ1FZS8</accession>
<dbReference type="NCBIfam" id="TIGR00369">
    <property type="entry name" value="unchar_dom_1"/>
    <property type="match status" value="1"/>
</dbReference>
<dbReference type="Gene3D" id="3.10.129.10">
    <property type="entry name" value="Hotdog Thioesterase"/>
    <property type="match status" value="1"/>
</dbReference>
<gene>
    <name evidence="5" type="ORF">GCM10007416_03460</name>
</gene>
<dbReference type="InterPro" id="IPR006683">
    <property type="entry name" value="Thioestr_dom"/>
</dbReference>
<keyword evidence="2" id="KW-0378">Hydrolase</keyword>
<reference evidence="6" key="1">
    <citation type="journal article" date="2019" name="Int. J. Syst. Evol. Microbiol.">
        <title>The Global Catalogue of Microorganisms (GCM) 10K type strain sequencing project: providing services to taxonomists for standard genome sequencing and annotation.</title>
        <authorList>
            <consortium name="The Broad Institute Genomics Platform"/>
            <consortium name="The Broad Institute Genome Sequencing Center for Infectious Disease"/>
            <person name="Wu L."/>
            <person name="Ma J."/>
        </authorList>
    </citation>
    <scope>NUCLEOTIDE SEQUENCE [LARGE SCALE GENOMIC DNA]</scope>
    <source>
        <strain evidence="6">CGMCC 1.12404</strain>
    </source>
</reference>
<protein>
    <submittedName>
        <fullName evidence="5">Esterase</fullName>
    </submittedName>
</protein>
<dbReference type="PANTHER" id="PTHR43240">
    <property type="entry name" value="1,4-DIHYDROXY-2-NAPHTHOYL-COA THIOESTERASE 1"/>
    <property type="match status" value="1"/>
</dbReference>
<comment type="similarity">
    <text evidence="1">Belongs to the thioesterase PaaI family.</text>
</comment>
<evidence type="ECO:0000313" key="5">
    <source>
        <dbReference type="EMBL" id="GGA34023.1"/>
    </source>
</evidence>
<dbReference type="Proteomes" id="UP000617979">
    <property type="component" value="Unassembled WGS sequence"/>
</dbReference>
<comment type="caution">
    <text evidence="5">The sequence shown here is derived from an EMBL/GenBank/DDBJ whole genome shotgun (WGS) entry which is preliminary data.</text>
</comment>
<evidence type="ECO:0000259" key="4">
    <source>
        <dbReference type="Pfam" id="PF03061"/>
    </source>
</evidence>
<dbReference type="InterPro" id="IPR003736">
    <property type="entry name" value="PAAI_dom"/>
</dbReference>
<feature type="domain" description="Thioesterase" evidence="4">
    <location>
        <begin position="58"/>
        <end position="136"/>
    </location>
</feature>
<name>A0ABQ1FZS8_9BACL</name>
<evidence type="ECO:0000256" key="2">
    <source>
        <dbReference type="ARBA" id="ARBA00022801"/>
    </source>
</evidence>
<dbReference type="PANTHER" id="PTHR43240:SF5">
    <property type="entry name" value="1,4-DIHYDROXY-2-NAPHTHOYL-COA THIOESTERASE 1"/>
    <property type="match status" value="1"/>
</dbReference>
<feature type="compositionally biased region" description="Acidic residues" evidence="3">
    <location>
        <begin position="1"/>
        <end position="10"/>
    </location>
</feature>
<dbReference type="Pfam" id="PF03061">
    <property type="entry name" value="4HBT"/>
    <property type="match status" value="1"/>
</dbReference>
<evidence type="ECO:0000313" key="6">
    <source>
        <dbReference type="Proteomes" id="UP000617979"/>
    </source>
</evidence>
<evidence type="ECO:0000256" key="1">
    <source>
        <dbReference type="ARBA" id="ARBA00008324"/>
    </source>
</evidence>
<organism evidence="5 6">
    <name type="scientific">Kroppenstedtia guangzhouensis</name>
    <dbReference type="NCBI Taxonomy" id="1274356"/>
    <lineage>
        <taxon>Bacteria</taxon>
        <taxon>Bacillati</taxon>
        <taxon>Bacillota</taxon>
        <taxon>Bacilli</taxon>
        <taxon>Bacillales</taxon>
        <taxon>Thermoactinomycetaceae</taxon>
        <taxon>Kroppenstedtia</taxon>
    </lineage>
</organism>